<gene>
    <name evidence="1" type="ORF">MM415B01461_0006</name>
</gene>
<reference evidence="1" key="1">
    <citation type="submission" date="2020-03" db="EMBL/GenBank/DDBJ databases">
        <title>The deep terrestrial virosphere.</title>
        <authorList>
            <person name="Holmfeldt K."/>
            <person name="Nilsson E."/>
            <person name="Simone D."/>
            <person name="Lopez-Fernandez M."/>
            <person name="Wu X."/>
            <person name="de Brujin I."/>
            <person name="Lundin D."/>
            <person name="Andersson A."/>
            <person name="Bertilsson S."/>
            <person name="Dopson M."/>
        </authorList>
    </citation>
    <scope>NUCLEOTIDE SEQUENCE</scope>
    <source>
        <strain evidence="1">MM415B01461</strain>
    </source>
</reference>
<dbReference type="EMBL" id="MT141320">
    <property type="protein sequence ID" value="QJA58367.1"/>
    <property type="molecule type" value="Genomic_DNA"/>
</dbReference>
<organism evidence="1">
    <name type="scientific">viral metagenome</name>
    <dbReference type="NCBI Taxonomy" id="1070528"/>
    <lineage>
        <taxon>unclassified sequences</taxon>
        <taxon>metagenomes</taxon>
        <taxon>organismal metagenomes</taxon>
    </lineage>
</organism>
<accession>A0A6M3IMP0</accession>
<dbReference type="AlphaFoldDB" id="A0A6M3IMP0"/>
<proteinExistence type="predicted"/>
<sequence length="526" mass="57821">MSYSGQTYSVPFDRGGLTYNANIDMLSPTDMLPPSRNINLDEGGRRKRGGTTRRAYSDYDAAISGTPQIMGMRYFRLINGNDFVVVAANDGKVYSAHATTIKASGMSTTRFFDFETFENELYIVDGESTPEKWTGAGNTAPVGDPAGDWVDGSNNPQWVVKHGRGNSERLWFGGCPTNPGRIYVSVDGDGDDISDANNIMIDIDTGDGFGIIGAVEFGDRLFALGKNKVYIIDDLDVDTANWGYDAAQWEGGVGNFRCIVKTPNDVICMMEDGEIYSVLAAQQYGDYKAGSLVRPSFMHRYIKEFIDLSKFNQFHGVFDPYLRAIKYFVCRKGQTNNDAALVYFIDRPVNEAWIVHDNQSYASGYDASAAGLVRVSAGVWTVFTGDYTGDIWKLEQANRSDNSLAYYGGFKTPNDPFGNPRSQKNYKRGWVLTKPQGSWDLSINYWVDGVVSTSAQTISLGGIGGVLGAFVLGTSVLGGNEIINKPFDIGKVGARIQYEIFNTTANQDFFVSRMMTDHKVLGGKPS</sequence>
<evidence type="ECO:0000313" key="1">
    <source>
        <dbReference type="EMBL" id="QJA58367.1"/>
    </source>
</evidence>
<protein>
    <submittedName>
        <fullName evidence="1">Uncharacterized protein</fullName>
    </submittedName>
</protein>
<name>A0A6M3IMP0_9ZZZZ</name>